<feature type="domain" description="Fcf2 pre-rRNA processing C-terminal" evidence="4">
    <location>
        <begin position="70"/>
        <end position="161"/>
    </location>
</feature>
<evidence type="ECO:0000259" key="4">
    <source>
        <dbReference type="Pfam" id="PF08698"/>
    </source>
</evidence>
<organism evidence="5 6">
    <name type="scientific">Chrysochromulina tobinii</name>
    <dbReference type="NCBI Taxonomy" id="1460289"/>
    <lineage>
        <taxon>Eukaryota</taxon>
        <taxon>Haptista</taxon>
        <taxon>Haptophyta</taxon>
        <taxon>Prymnesiophyceae</taxon>
        <taxon>Prymnesiales</taxon>
        <taxon>Chrysochromulinaceae</taxon>
        <taxon>Chrysochromulina</taxon>
    </lineage>
</organism>
<dbReference type="GO" id="GO:0016740">
    <property type="term" value="F:transferase activity"/>
    <property type="evidence" value="ECO:0007669"/>
    <property type="project" value="UniProtKB-KW"/>
</dbReference>
<dbReference type="InterPro" id="IPR014810">
    <property type="entry name" value="Fcf2_C"/>
</dbReference>
<dbReference type="Pfam" id="PF08698">
    <property type="entry name" value="Fcf2"/>
    <property type="match status" value="1"/>
</dbReference>
<sequence length="193" mass="21022">MGKKKSKTLKLDAGPSTSSAYLQVKPTSGAVTLTAAHLASTLPVLPPSESASLISSVLPEPMRKKKKGEAETAGAAWGHMKAPTLTKELKRELLLIKMRDAVDPKRFYRSADDGKAFPKYFQVGTIVEGAEDGKNRLTNRERKGSILAELMSDGTIRKRAKTQFLASQAAHADGLKRRFKPPPRKNAGGKKRR</sequence>
<evidence type="ECO:0000313" key="6">
    <source>
        <dbReference type="Proteomes" id="UP000037460"/>
    </source>
</evidence>
<protein>
    <submittedName>
        <fullName evidence="5">Deoxynucleotidyltransferase terminal-interacting protein 2</fullName>
    </submittedName>
</protein>
<name>A0A0M0JAJ5_9EUKA</name>
<evidence type="ECO:0000256" key="3">
    <source>
        <dbReference type="SAM" id="MobiDB-lite"/>
    </source>
</evidence>
<comment type="caution">
    <text evidence="5">The sequence shown here is derived from an EMBL/GenBank/DDBJ whole genome shotgun (WGS) entry which is preliminary data.</text>
</comment>
<dbReference type="AlphaFoldDB" id="A0A0M0JAJ5"/>
<evidence type="ECO:0000313" key="5">
    <source>
        <dbReference type="EMBL" id="KOO23490.1"/>
    </source>
</evidence>
<dbReference type="InterPro" id="IPR039883">
    <property type="entry name" value="Fcf2/DNTTIP2"/>
</dbReference>
<dbReference type="GO" id="GO:0005730">
    <property type="term" value="C:nucleolus"/>
    <property type="evidence" value="ECO:0007669"/>
    <property type="project" value="UniProtKB-SubCell"/>
</dbReference>
<dbReference type="PANTHER" id="PTHR21686">
    <property type="entry name" value="DEOXYNUCLEOTIDYLTRANSFERASE TERMINAL-INTERACTING PROTEIN 2"/>
    <property type="match status" value="1"/>
</dbReference>
<reference evidence="6" key="1">
    <citation type="journal article" date="2015" name="PLoS Genet.">
        <title>Genome Sequence and Transcriptome Analyses of Chrysochromulina tobin: Metabolic Tools for Enhanced Algal Fitness in the Prominent Order Prymnesiales (Haptophyceae).</title>
        <authorList>
            <person name="Hovde B.T."/>
            <person name="Deodato C.R."/>
            <person name="Hunsperger H.M."/>
            <person name="Ryken S.A."/>
            <person name="Yost W."/>
            <person name="Jha R.K."/>
            <person name="Patterson J."/>
            <person name="Monnat R.J. Jr."/>
            <person name="Barlow S.B."/>
            <person name="Starkenburg S.R."/>
            <person name="Cattolico R.A."/>
        </authorList>
    </citation>
    <scope>NUCLEOTIDE SEQUENCE</scope>
    <source>
        <strain evidence="6">CCMP291</strain>
    </source>
</reference>
<feature type="region of interest" description="Disordered" evidence="3">
    <location>
        <begin position="165"/>
        <end position="193"/>
    </location>
</feature>
<comment type="subcellular location">
    <subcellularLocation>
        <location evidence="1">Nucleus</location>
        <location evidence="1">Nucleolus</location>
    </subcellularLocation>
</comment>
<dbReference type="GO" id="GO:0003723">
    <property type="term" value="F:RNA binding"/>
    <property type="evidence" value="ECO:0007669"/>
    <property type="project" value="TreeGrafter"/>
</dbReference>
<dbReference type="PANTHER" id="PTHR21686:SF12">
    <property type="entry name" value="DEOXYNUCLEOTIDYLTRANSFERASE TERMINAL-INTERACTING PROTEIN 2"/>
    <property type="match status" value="1"/>
</dbReference>
<feature type="compositionally biased region" description="Basic residues" evidence="3">
    <location>
        <begin position="177"/>
        <end position="193"/>
    </location>
</feature>
<evidence type="ECO:0000256" key="2">
    <source>
        <dbReference type="ARBA" id="ARBA00023242"/>
    </source>
</evidence>
<dbReference type="OrthoDB" id="427886at2759"/>
<dbReference type="EMBL" id="JWZX01003186">
    <property type="protein sequence ID" value="KOO23490.1"/>
    <property type="molecule type" value="Genomic_DNA"/>
</dbReference>
<dbReference type="Proteomes" id="UP000037460">
    <property type="component" value="Unassembled WGS sequence"/>
</dbReference>
<keyword evidence="6" id="KW-1185">Reference proteome</keyword>
<keyword evidence="5" id="KW-0808">Transferase</keyword>
<evidence type="ECO:0000256" key="1">
    <source>
        <dbReference type="ARBA" id="ARBA00004604"/>
    </source>
</evidence>
<accession>A0A0M0JAJ5</accession>
<keyword evidence="2" id="KW-0539">Nucleus</keyword>
<gene>
    <name evidence="5" type="ORF">Ctob_002010</name>
</gene>
<dbReference type="GO" id="GO:0006396">
    <property type="term" value="P:RNA processing"/>
    <property type="evidence" value="ECO:0007669"/>
    <property type="project" value="TreeGrafter"/>
</dbReference>
<proteinExistence type="predicted"/>